<dbReference type="AlphaFoldDB" id="A0A1H5RJF6"/>
<dbReference type="RefSeq" id="WP_244181013.1">
    <property type="nucleotide sequence ID" value="NZ_FNUJ01000021.1"/>
</dbReference>
<dbReference type="EMBL" id="FNUJ01000021">
    <property type="protein sequence ID" value="SEF38380.1"/>
    <property type="molecule type" value="Genomic_DNA"/>
</dbReference>
<evidence type="ECO:0000313" key="3">
    <source>
        <dbReference type="Proteomes" id="UP000198878"/>
    </source>
</evidence>
<protein>
    <submittedName>
        <fullName evidence="2">Uncharacterized protein</fullName>
    </submittedName>
</protein>
<dbReference type="Proteomes" id="UP000198878">
    <property type="component" value="Unassembled WGS sequence"/>
</dbReference>
<gene>
    <name evidence="2" type="ORF">SAMN05421837_12111</name>
</gene>
<keyword evidence="3" id="KW-1185">Reference proteome</keyword>
<evidence type="ECO:0000256" key="1">
    <source>
        <dbReference type="SAM" id="MobiDB-lite"/>
    </source>
</evidence>
<proteinExistence type="predicted"/>
<reference evidence="3" key="1">
    <citation type="submission" date="2016-10" db="EMBL/GenBank/DDBJ databases">
        <authorList>
            <person name="Varghese N."/>
            <person name="Submissions S."/>
        </authorList>
    </citation>
    <scope>NUCLEOTIDE SEQUENCE [LARGE SCALE GENOMIC DNA]</scope>
    <source>
        <strain evidence="3">DSM 44654</strain>
    </source>
</reference>
<dbReference type="STRING" id="218821.SAMN05421837_12111"/>
<feature type="region of interest" description="Disordered" evidence="1">
    <location>
        <begin position="97"/>
        <end position="126"/>
    </location>
</feature>
<name>A0A1H5RJF6_9PSEU</name>
<accession>A0A1H5RJF6</accession>
<organism evidence="2 3">
    <name type="scientific">Amycolatopsis pretoriensis</name>
    <dbReference type="NCBI Taxonomy" id="218821"/>
    <lineage>
        <taxon>Bacteria</taxon>
        <taxon>Bacillati</taxon>
        <taxon>Actinomycetota</taxon>
        <taxon>Actinomycetes</taxon>
        <taxon>Pseudonocardiales</taxon>
        <taxon>Pseudonocardiaceae</taxon>
        <taxon>Amycolatopsis</taxon>
    </lineage>
</organism>
<feature type="compositionally biased region" description="Low complexity" evidence="1">
    <location>
        <begin position="107"/>
        <end position="126"/>
    </location>
</feature>
<sequence length="126" mass="13801">MTNVATPYWVSELHEIVGALQNGKWAIARWEDLGPDEDLAHWQAAVRDACTSDIDPLFLDISRRSLTVVLNAALAVPDEDQIHLSIAAIEVSRFTGRPIRPRHRQRPASSATTGARAPATPAPNTK</sequence>
<evidence type="ECO:0000313" key="2">
    <source>
        <dbReference type="EMBL" id="SEF38380.1"/>
    </source>
</evidence>